<evidence type="ECO:0000256" key="1">
    <source>
        <dbReference type="PIRNR" id="PIRNR036551"/>
    </source>
</evidence>
<dbReference type="Gene3D" id="1.20.141.10">
    <property type="entry name" value="Chitosanase, subunit A, domain 1"/>
    <property type="match status" value="1"/>
</dbReference>
<dbReference type="PROSITE" id="PS60000">
    <property type="entry name" value="CHITOSANASE_46_80"/>
    <property type="match status" value="1"/>
</dbReference>
<keyword evidence="1" id="KW-0378">Hydrolase</keyword>
<keyword evidence="1" id="KW-0326">Glycosidase</keyword>
<comment type="catalytic activity">
    <reaction evidence="1">
        <text>Endohydrolysis of beta-(1-&gt;4)-linkages between D-glucosamine residues in a partly acetylated chitosan.</text>
        <dbReference type="EC" id="3.2.1.132"/>
    </reaction>
</comment>
<dbReference type="AlphaFoldDB" id="A0AB33K933"/>
<feature type="active site" description="Nucleophile" evidence="2">
    <location>
        <position position="106"/>
    </location>
</feature>
<proteinExistence type="inferred from homology"/>
<dbReference type="GO" id="GO:0005576">
    <property type="term" value="C:extracellular region"/>
    <property type="evidence" value="ECO:0007669"/>
    <property type="project" value="UniProtKB-SubCell"/>
</dbReference>
<dbReference type="Gene3D" id="3.30.386.10">
    <property type="entry name" value="Chitosanase, subunit A, domain 2"/>
    <property type="match status" value="1"/>
</dbReference>
<keyword evidence="1" id="KW-0964">Secreted</keyword>
<feature type="compositionally biased region" description="Pro residues" evidence="3">
    <location>
        <begin position="13"/>
        <end position="25"/>
    </location>
</feature>
<dbReference type="GO" id="GO:0005975">
    <property type="term" value="P:carbohydrate metabolic process"/>
    <property type="evidence" value="ECO:0007669"/>
    <property type="project" value="UniProtKB-UniRule"/>
</dbReference>
<dbReference type="EMBL" id="AP035884">
    <property type="protein sequence ID" value="BFP51241.1"/>
    <property type="molecule type" value="Genomic_DNA"/>
</dbReference>
<feature type="active site" description="Proton donor" evidence="2">
    <location>
        <position position="88"/>
    </location>
</feature>
<dbReference type="SUPFAM" id="SSF53955">
    <property type="entry name" value="Lysozyme-like"/>
    <property type="match status" value="1"/>
</dbReference>
<dbReference type="GO" id="GO:0016977">
    <property type="term" value="F:chitosanase activity"/>
    <property type="evidence" value="ECO:0007669"/>
    <property type="project" value="UniProtKB-UniRule"/>
</dbReference>
<name>A0AB33K933_9ACTN</name>
<comment type="function">
    <text evidence="1">Aids in the defense against invading fungal pathogens by degrading their cell wall chitosan.</text>
</comment>
<protein>
    <recommendedName>
        <fullName evidence="1">Chitosanase</fullName>
        <ecNumber evidence="1">3.2.1.132</ecNumber>
    </recommendedName>
</protein>
<sequence length="305" mass="32846">MPLTLQPTDPGRLPDPGPDPGPARGPAPAWQAGRVKYFVRALRLPLAATLLTAAALTGCSASSSKAPDEGLNDPAKKRIAMRLVSSAENSSLDWEAQYPYIEDIGDGRGYTAGIIGFCSGTGDMREVVERYAKARPGNPLEGFLPALRAVEGSDAHTGLGRPFTRAWAKAADDPAFRAAQDAERDALYFGPAVRQAERDGLGALGQFIYYDAYVMHGEGDTEGTVGFRTMRREAMAAARTPARGGDEQAYLNAFLDARVAAIGREPSHTDTSRVETAQRVFVREGKLGLETPLRWKVYGDVYRIG</sequence>
<dbReference type="InterPro" id="IPR023099">
    <property type="entry name" value="Glyco_hydro_46_N"/>
</dbReference>
<evidence type="ECO:0000256" key="3">
    <source>
        <dbReference type="SAM" id="MobiDB-lite"/>
    </source>
</evidence>
<comment type="subcellular location">
    <subcellularLocation>
        <location evidence="1">Secreted</location>
    </subcellularLocation>
</comment>
<accession>A0AB33K933</accession>
<dbReference type="EC" id="3.2.1.132" evidence="1"/>
<organism evidence="4">
    <name type="scientific">Streptomyces sp. CMC78</name>
    <dbReference type="NCBI Taxonomy" id="3231512"/>
    <lineage>
        <taxon>Bacteria</taxon>
        <taxon>Bacillati</taxon>
        <taxon>Actinomycetota</taxon>
        <taxon>Actinomycetes</taxon>
        <taxon>Kitasatosporales</taxon>
        <taxon>Streptomycetaceae</taxon>
        <taxon>Streptomyces</taxon>
    </lineage>
</organism>
<dbReference type="InterPro" id="IPR000400">
    <property type="entry name" value="Glyco_hydro_46"/>
</dbReference>
<dbReference type="CDD" id="cd00978">
    <property type="entry name" value="chitosanase_GH46"/>
    <property type="match status" value="1"/>
</dbReference>
<dbReference type="InterPro" id="IPR023346">
    <property type="entry name" value="Lysozyme-like_dom_sf"/>
</dbReference>
<dbReference type="KEGG" id="stcm:SCMC78_10480"/>
<comment type="similarity">
    <text evidence="1">Belongs to the glycosyl hydrolase 46 family.</text>
</comment>
<reference evidence="4" key="1">
    <citation type="submission" date="2024-07" db="EMBL/GenBank/DDBJ databases">
        <title>Complete genome sequences of cellulolytic bacteria, Kitasatospora sp. CMC57 and Streptomyces sp. CMC78, isolated from Japanese agricultural soil.</title>
        <authorList>
            <person name="Hashimoto T."/>
            <person name="Ito M."/>
            <person name="Iwamoto M."/>
            <person name="Fukahori D."/>
            <person name="Shoda T."/>
            <person name="Sakoda M."/>
            <person name="Morohoshi T."/>
            <person name="Mitsuboshi M."/>
            <person name="Nishizawa T."/>
        </authorList>
    </citation>
    <scope>NUCLEOTIDE SEQUENCE</scope>
    <source>
        <strain evidence="4">CMC78</strain>
    </source>
</reference>
<dbReference type="PIRSF" id="PIRSF036551">
    <property type="entry name" value="Chitosanase"/>
    <property type="match status" value="1"/>
</dbReference>
<gene>
    <name evidence="4" type="primary">csnA</name>
    <name evidence="4" type="ORF">SCMC78_10480</name>
</gene>
<evidence type="ECO:0000256" key="2">
    <source>
        <dbReference type="PIRSR" id="PIRSR036551-1"/>
    </source>
</evidence>
<evidence type="ECO:0000313" key="4">
    <source>
        <dbReference type="EMBL" id="BFP51241.1"/>
    </source>
</evidence>
<feature type="region of interest" description="Disordered" evidence="3">
    <location>
        <begin position="1"/>
        <end position="28"/>
    </location>
</feature>
<dbReference type="Pfam" id="PF01374">
    <property type="entry name" value="Glyco_hydro_46"/>
    <property type="match status" value="1"/>
</dbReference>